<dbReference type="GO" id="GO:0006084">
    <property type="term" value="P:acetyl-CoA metabolic process"/>
    <property type="evidence" value="ECO:0007669"/>
    <property type="project" value="InterPro"/>
</dbReference>
<keyword evidence="2" id="KW-1185">Reference proteome</keyword>
<accession>A0A1I4NY57</accession>
<organism evidence="1 2">
    <name type="scientific">Pelosinus propionicus DSM 13327</name>
    <dbReference type="NCBI Taxonomy" id="1123291"/>
    <lineage>
        <taxon>Bacteria</taxon>
        <taxon>Bacillati</taxon>
        <taxon>Bacillota</taxon>
        <taxon>Negativicutes</taxon>
        <taxon>Selenomonadales</taxon>
        <taxon>Sporomusaceae</taxon>
        <taxon>Pelosinus</taxon>
    </lineage>
</organism>
<dbReference type="GO" id="GO:0016829">
    <property type="term" value="F:lyase activity"/>
    <property type="evidence" value="ECO:0007669"/>
    <property type="project" value="UniProtKB-KW"/>
</dbReference>
<dbReference type="AlphaFoldDB" id="A0A1I4NY57"/>
<dbReference type="InterPro" id="IPR037171">
    <property type="entry name" value="NagB/RpiA_transferase-like"/>
</dbReference>
<dbReference type="PANTHER" id="PTHR40596">
    <property type="entry name" value="CITRATE LYASE ALPHA CHAIN"/>
    <property type="match status" value="1"/>
</dbReference>
<dbReference type="RefSeq" id="WP_090942569.1">
    <property type="nucleotide sequence ID" value="NZ_FOTS01000054.1"/>
</dbReference>
<sequence>MRSEAETEVAAQSLVDSCKAGAKLKTVHSGTAAKLLQSIEEAIDASGLKNGMKISFHYGLPNGDEMMNTVLKMMAHKGMKGLTLAVSSSLHIKDTLLHPFFLKGVIVADQTSGLQNKLEHFFNANNIKKPIPIGSQDGGVSASKSNEAKVDVAFIAALSCDIYGNINGLQGAEAGAFMNTVTADTVVVITDNVVDHPICPIHSSQRQADYIVKLDDR</sequence>
<dbReference type="Proteomes" id="UP000199520">
    <property type="component" value="Unassembled WGS sequence"/>
</dbReference>
<dbReference type="SUPFAM" id="SSF100950">
    <property type="entry name" value="NagB/RpiA/CoA transferase-like"/>
    <property type="match status" value="1"/>
</dbReference>
<dbReference type="GO" id="GO:0008814">
    <property type="term" value="F:citrate CoA-transferase activity"/>
    <property type="evidence" value="ECO:0007669"/>
    <property type="project" value="InterPro"/>
</dbReference>
<name>A0A1I4NY57_9FIRM</name>
<dbReference type="STRING" id="1123291.SAMN04490355_105427"/>
<dbReference type="EMBL" id="FOTS01000054">
    <property type="protein sequence ID" value="SFM20335.1"/>
    <property type="molecule type" value="Genomic_DNA"/>
</dbReference>
<dbReference type="Pfam" id="PF04223">
    <property type="entry name" value="CitF"/>
    <property type="match status" value="1"/>
</dbReference>
<gene>
    <name evidence="1" type="ORF">SAMN04490355_105427</name>
</gene>
<keyword evidence="1" id="KW-0456">Lyase</keyword>
<reference evidence="2" key="1">
    <citation type="submission" date="2016-10" db="EMBL/GenBank/DDBJ databases">
        <authorList>
            <person name="Varghese N."/>
            <person name="Submissions S."/>
        </authorList>
    </citation>
    <scope>NUCLEOTIDE SEQUENCE [LARGE SCALE GENOMIC DNA]</scope>
    <source>
        <strain evidence="2">DSM 13327</strain>
    </source>
</reference>
<protein>
    <submittedName>
        <fullName evidence="1">Citrate lyase, alpha subunit (CitF)</fullName>
    </submittedName>
</protein>
<proteinExistence type="predicted"/>
<evidence type="ECO:0000313" key="2">
    <source>
        <dbReference type="Proteomes" id="UP000199520"/>
    </source>
</evidence>
<dbReference type="GO" id="GO:0005737">
    <property type="term" value="C:cytoplasm"/>
    <property type="evidence" value="ECO:0007669"/>
    <property type="project" value="InterPro"/>
</dbReference>
<evidence type="ECO:0000313" key="1">
    <source>
        <dbReference type="EMBL" id="SFM20335.1"/>
    </source>
</evidence>
<dbReference type="OrthoDB" id="9767643at2"/>
<dbReference type="Gene3D" id="3.40.1080.10">
    <property type="entry name" value="Glutaconate Coenzyme A-transferase"/>
    <property type="match status" value="1"/>
</dbReference>
<dbReference type="PANTHER" id="PTHR40596:SF1">
    <property type="entry name" value="CITRATE LYASE ALPHA CHAIN"/>
    <property type="match status" value="1"/>
</dbReference>
<dbReference type="GO" id="GO:0009346">
    <property type="term" value="C:ATP-independent citrate lyase complex"/>
    <property type="evidence" value="ECO:0007669"/>
    <property type="project" value="InterPro"/>
</dbReference>
<dbReference type="InterPro" id="IPR006472">
    <property type="entry name" value="Citrate_lyase_asu"/>
</dbReference>